<dbReference type="Proteomes" id="UP000275865">
    <property type="component" value="Unassembled WGS sequence"/>
</dbReference>
<dbReference type="EMBL" id="RAZT01000001">
    <property type="protein sequence ID" value="RKN36587.1"/>
    <property type="molecule type" value="Genomic_DNA"/>
</dbReference>
<proteinExistence type="inferred from homology"/>
<dbReference type="GO" id="GO:0016491">
    <property type="term" value="F:oxidoreductase activity"/>
    <property type="evidence" value="ECO:0007669"/>
    <property type="project" value="UniProtKB-KW"/>
</dbReference>
<dbReference type="Gene3D" id="3.40.50.720">
    <property type="entry name" value="NAD(P)-binding Rossmann-like Domain"/>
    <property type="match status" value="1"/>
</dbReference>
<sequence>MPTPQSPIGSGFGAAATTADVIKGIDLSGRTAIVTGGHSGLGLETTRALRGAGATVVVPVRSPDRARDLLAGIDGVEVEQLDLMDPASIDVFADRFLATGRPLHILVNSAGIQNVPLTRDARGYEAQFATNHLGHFQLTTRLWPALHRAGGARVVSVSAWAHNLSPVVFDDPNFERREYDGWLAYGQSKTANILFAVGLDRRGEADDIRGFSLHPGLIIGTNLSPWTTPEYLRTNNLVDEYGNRVVDPESGRKTVEQGASTIVWCATAPQLDGMGGVYCENNEISPLLTSHDESIDVMTGRVETAVGVMSYAVDAQLADRLWDLSEQLTNSEIQ</sequence>
<dbReference type="PANTHER" id="PTHR24320">
    <property type="entry name" value="RETINOL DEHYDROGENASE"/>
    <property type="match status" value="1"/>
</dbReference>
<reference evidence="3 4" key="1">
    <citation type="submission" date="2018-09" db="EMBL/GenBank/DDBJ databases">
        <title>Micromonospora sp. nov. MS1-9, isolated from a root of Musa sp.</title>
        <authorList>
            <person name="Kuncharoen N."/>
            <person name="Kudo T."/>
            <person name="Ohkuma M."/>
            <person name="Yuki M."/>
            <person name="Tanasupawat S."/>
        </authorList>
    </citation>
    <scope>NUCLEOTIDE SEQUENCE [LARGE SCALE GENOMIC DNA]</scope>
    <source>
        <strain evidence="3 4">MS1-9</strain>
    </source>
</reference>
<dbReference type="SUPFAM" id="SSF51735">
    <property type="entry name" value="NAD(P)-binding Rossmann-fold domains"/>
    <property type="match status" value="1"/>
</dbReference>
<dbReference type="PANTHER" id="PTHR24320:SF148">
    <property type="entry name" value="NAD(P)-BINDING ROSSMANN-FOLD SUPERFAMILY PROTEIN"/>
    <property type="match status" value="1"/>
</dbReference>
<comment type="similarity">
    <text evidence="1">Belongs to the short-chain dehydrogenases/reductases (SDR) family.</text>
</comment>
<gene>
    <name evidence="3" type="ORF">D7044_02855</name>
</gene>
<dbReference type="PRINTS" id="PR00081">
    <property type="entry name" value="GDHRDH"/>
</dbReference>
<accession>A0A3A9YNJ4</accession>
<dbReference type="Pfam" id="PF00106">
    <property type="entry name" value="adh_short"/>
    <property type="match status" value="1"/>
</dbReference>
<dbReference type="InterPro" id="IPR002347">
    <property type="entry name" value="SDR_fam"/>
</dbReference>
<protein>
    <submittedName>
        <fullName evidence="3">SDR family NAD(P)-dependent oxidoreductase</fullName>
    </submittedName>
</protein>
<name>A0A3A9YNJ4_9ACTN</name>
<keyword evidence="2" id="KW-0560">Oxidoreductase</keyword>
<evidence type="ECO:0000313" key="3">
    <source>
        <dbReference type="EMBL" id="RKN36587.1"/>
    </source>
</evidence>
<dbReference type="AlphaFoldDB" id="A0A3A9YNJ4"/>
<dbReference type="RefSeq" id="WP_120687865.1">
    <property type="nucleotide sequence ID" value="NZ_RAZT01000001.1"/>
</dbReference>
<organism evidence="3 4">
    <name type="scientific">Micromonospora musae</name>
    <dbReference type="NCBI Taxonomy" id="1894970"/>
    <lineage>
        <taxon>Bacteria</taxon>
        <taxon>Bacillati</taxon>
        <taxon>Actinomycetota</taxon>
        <taxon>Actinomycetes</taxon>
        <taxon>Micromonosporales</taxon>
        <taxon>Micromonosporaceae</taxon>
        <taxon>Micromonospora</taxon>
    </lineage>
</organism>
<evidence type="ECO:0000256" key="2">
    <source>
        <dbReference type="ARBA" id="ARBA00023002"/>
    </source>
</evidence>
<dbReference type="InterPro" id="IPR036291">
    <property type="entry name" value="NAD(P)-bd_dom_sf"/>
</dbReference>
<comment type="caution">
    <text evidence="3">The sequence shown here is derived from an EMBL/GenBank/DDBJ whole genome shotgun (WGS) entry which is preliminary data.</text>
</comment>
<evidence type="ECO:0000256" key="1">
    <source>
        <dbReference type="ARBA" id="ARBA00006484"/>
    </source>
</evidence>
<evidence type="ECO:0000313" key="4">
    <source>
        <dbReference type="Proteomes" id="UP000275865"/>
    </source>
</evidence>